<evidence type="ECO:0000313" key="3">
    <source>
        <dbReference type="EMBL" id="SBW19237.1"/>
    </source>
</evidence>
<organism evidence="3 4">
    <name type="scientific">Candidatus Protofrankia californiensis</name>
    <dbReference type="NCBI Taxonomy" id="1839754"/>
    <lineage>
        <taxon>Bacteria</taxon>
        <taxon>Bacillati</taxon>
        <taxon>Actinomycetota</taxon>
        <taxon>Actinomycetes</taxon>
        <taxon>Frankiales</taxon>
        <taxon>Frankiaceae</taxon>
        <taxon>Protofrankia</taxon>
    </lineage>
</organism>
<dbReference type="AlphaFoldDB" id="A0A1C3NUY0"/>
<reference evidence="4" key="1">
    <citation type="submission" date="2016-02" db="EMBL/GenBank/DDBJ databases">
        <authorList>
            <person name="Wibberg D."/>
        </authorList>
    </citation>
    <scope>NUCLEOTIDE SEQUENCE [LARGE SCALE GENOMIC DNA]</scope>
</reference>
<dbReference type="Proteomes" id="UP000199013">
    <property type="component" value="Unassembled WGS sequence"/>
</dbReference>
<proteinExistence type="predicted"/>
<keyword evidence="2" id="KW-0812">Transmembrane</keyword>
<keyword evidence="4" id="KW-1185">Reference proteome</keyword>
<feature type="transmembrane region" description="Helical" evidence="2">
    <location>
        <begin position="104"/>
        <end position="125"/>
    </location>
</feature>
<keyword evidence="2" id="KW-1133">Transmembrane helix</keyword>
<protein>
    <recommendedName>
        <fullName evidence="5">Alkaline shock response membrane anchor protein AmaP</fullName>
    </recommendedName>
</protein>
<evidence type="ECO:0000313" key="4">
    <source>
        <dbReference type="Proteomes" id="UP000199013"/>
    </source>
</evidence>
<name>A0A1C3NUY0_9ACTN</name>
<gene>
    <name evidence="3" type="ORF">FDG2_1092</name>
</gene>
<dbReference type="EMBL" id="FLUV01000455">
    <property type="protein sequence ID" value="SBW19237.1"/>
    <property type="molecule type" value="Genomic_DNA"/>
</dbReference>
<evidence type="ECO:0000256" key="1">
    <source>
        <dbReference type="SAM" id="MobiDB-lite"/>
    </source>
</evidence>
<feature type="transmembrane region" description="Helical" evidence="2">
    <location>
        <begin position="60"/>
        <end position="84"/>
    </location>
</feature>
<dbReference type="NCBIfam" id="NF033218">
    <property type="entry name" value="anchor_AmaP"/>
    <property type="match status" value="1"/>
</dbReference>
<keyword evidence="2" id="KW-0472">Membrane</keyword>
<accession>A0A1C3NUY0</accession>
<evidence type="ECO:0000256" key="2">
    <source>
        <dbReference type="SAM" id="Phobius"/>
    </source>
</evidence>
<feature type="region of interest" description="Disordered" evidence="1">
    <location>
        <begin position="1"/>
        <end position="48"/>
    </location>
</feature>
<sequence>MSATTTPVSDPRADSPIPHLGAPTGPGEVESTEPAGPPDPSRQHRRPVTRGIDRFNRVMFTLLGLILLGAGVVALLAGNGVFGTDGANRPTLTPGNRAFAASHAWFWPVMGVATAAIVLLALIWLSAQFSSGRLSALHVMDDRFGRVRVDGRAFTAAVRNELAGTDGVRQVHARLLGSEEHPLLQVVVTVQPDADIHRIRSEIEQIALPHARETAARPNLTVELELVPGAHRSDRVR</sequence>
<evidence type="ECO:0008006" key="5">
    <source>
        <dbReference type="Google" id="ProtNLM"/>
    </source>
</evidence>